<name>D3LVE9_9FIRM</name>
<keyword evidence="1" id="KW-0472">Membrane</keyword>
<feature type="transmembrane region" description="Helical" evidence="1">
    <location>
        <begin position="16"/>
        <end position="40"/>
    </location>
</feature>
<evidence type="ECO:0000256" key="1">
    <source>
        <dbReference type="SAM" id="Phobius"/>
    </source>
</evidence>
<dbReference type="EMBL" id="ADGP01000020">
    <property type="protein sequence ID" value="EFD93876.1"/>
    <property type="molecule type" value="Genomic_DNA"/>
</dbReference>
<dbReference type="STRING" id="699218.HMPREF0889_0273"/>
<accession>D3LVE9</accession>
<organism evidence="2 3">
    <name type="scientific">Megasphaera lornae</name>
    <dbReference type="NCBI Taxonomy" id="1000568"/>
    <lineage>
        <taxon>Bacteria</taxon>
        <taxon>Bacillati</taxon>
        <taxon>Bacillota</taxon>
        <taxon>Negativicutes</taxon>
        <taxon>Veillonellales</taxon>
        <taxon>Veillonellaceae</taxon>
        <taxon>Megasphaera</taxon>
    </lineage>
</organism>
<dbReference type="eggNOG" id="ENOG502ZMU5">
    <property type="taxonomic scope" value="Bacteria"/>
</dbReference>
<dbReference type="RefSeq" id="WP_009369807.1">
    <property type="nucleotide sequence ID" value="NZ_ADGP01000020.1"/>
</dbReference>
<evidence type="ECO:0000313" key="3">
    <source>
        <dbReference type="Proteomes" id="UP000003242"/>
    </source>
</evidence>
<protein>
    <submittedName>
        <fullName evidence="2">Uncharacterized protein</fullName>
    </submittedName>
</protein>
<comment type="caution">
    <text evidence="2">The sequence shown here is derived from an EMBL/GenBank/DDBJ whole genome shotgun (WGS) entry which is preliminary data.</text>
</comment>
<keyword evidence="1" id="KW-0812">Transmembrane</keyword>
<dbReference type="Proteomes" id="UP000003242">
    <property type="component" value="Unassembled WGS sequence"/>
</dbReference>
<feature type="transmembrane region" description="Helical" evidence="1">
    <location>
        <begin position="60"/>
        <end position="80"/>
    </location>
</feature>
<dbReference type="AlphaFoldDB" id="D3LVE9"/>
<keyword evidence="1" id="KW-1133">Transmembrane helix</keyword>
<gene>
    <name evidence="2" type="ORF">HMPREF0889_0273</name>
</gene>
<evidence type="ECO:0000313" key="2">
    <source>
        <dbReference type="EMBL" id="EFD93876.1"/>
    </source>
</evidence>
<dbReference type="OrthoDB" id="1624626at2"/>
<reference evidence="3" key="1">
    <citation type="submission" date="2009-12" db="EMBL/GenBank/DDBJ databases">
        <title>Sequence of Clostridiales genomosp. BVAB3 str. UPII9-5.</title>
        <authorList>
            <person name="Madupu R."/>
            <person name="Durkin A.S."/>
            <person name="Torralba M."/>
            <person name="Methe B."/>
            <person name="Sutton G.G."/>
            <person name="Strausberg R.L."/>
            <person name="Nelson K.E."/>
        </authorList>
    </citation>
    <scope>NUCLEOTIDE SEQUENCE [LARGE SCALE GENOMIC DNA]</scope>
    <source>
        <strain evidence="3">28L</strain>
    </source>
</reference>
<sequence length="98" mass="10885">MRDKVQQFGQWAESHWLALVIIMVTCMLMFLLLVLLSWLIGYWTNAIYHTSFELESCWSGVAAIGTGLGSVAALATAAWAKYHTDSKYNSDDGNPPTV</sequence>
<proteinExistence type="predicted"/>